<keyword evidence="1" id="KW-0805">Transcription regulation</keyword>
<dbReference type="STRING" id="927083.DB32_007156"/>
<dbReference type="GO" id="GO:0003700">
    <property type="term" value="F:DNA-binding transcription factor activity"/>
    <property type="evidence" value="ECO:0007669"/>
    <property type="project" value="InterPro"/>
</dbReference>
<gene>
    <name evidence="5" type="ORF">DB32_007156</name>
</gene>
<sequence length="221" mass="24200">MSARRQVRSSDSPFVERVTRVTYDAAVRELSTPDGTWDLVVIEREGRRLVLQTGLITRPVELENDAGDAYLAISFKPGVFLAKQPGVSTVDRGIVQPILSPRAFSMHGETLEIPTFDNADDFVARLARRDLLARDELVADAARGDVRAIGTRTLQRHFVHALGITPKQLAQIQRACRAVELLERGVAPAAVAIEVGYSDQPHMTRALKALVGRTPGQIRGG</sequence>
<evidence type="ECO:0000313" key="6">
    <source>
        <dbReference type="Proteomes" id="UP000034883"/>
    </source>
</evidence>
<evidence type="ECO:0000256" key="3">
    <source>
        <dbReference type="ARBA" id="ARBA00023163"/>
    </source>
</evidence>
<dbReference type="PANTHER" id="PTHR46796:SF15">
    <property type="entry name" value="BLL1074 PROTEIN"/>
    <property type="match status" value="1"/>
</dbReference>
<evidence type="ECO:0000256" key="1">
    <source>
        <dbReference type="ARBA" id="ARBA00023015"/>
    </source>
</evidence>
<dbReference type="SUPFAM" id="SSF46689">
    <property type="entry name" value="Homeodomain-like"/>
    <property type="match status" value="1"/>
</dbReference>
<name>A0A0F6YLL1_9BACT</name>
<protein>
    <submittedName>
        <fullName evidence="5">Transcriptional regulator, AraC family protein</fullName>
    </submittedName>
</protein>
<evidence type="ECO:0000313" key="5">
    <source>
        <dbReference type="EMBL" id="AKF10007.1"/>
    </source>
</evidence>
<proteinExistence type="predicted"/>
<keyword evidence="2" id="KW-0238">DNA-binding</keyword>
<accession>A0A0F6YLL1</accession>
<dbReference type="Pfam" id="PF12833">
    <property type="entry name" value="HTH_18"/>
    <property type="match status" value="1"/>
</dbReference>
<dbReference type="AlphaFoldDB" id="A0A0F6YLL1"/>
<dbReference type="InterPro" id="IPR050204">
    <property type="entry name" value="AraC_XylS_family_regulators"/>
</dbReference>
<dbReference type="Gene3D" id="1.10.10.60">
    <property type="entry name" value="Homeodomain-like"/>
    <property type="match status" value="1"/>
</dbReference>
<dbReference type="InterPro" id="IPR018060">
    <property type="entry name" value="HTH_AraC"/>
</dbReference>
<dbReference type="InterPro" id="IPR009057">
    <property type="entry name" value="Homeodomain-like_sf"/>
</dbReference>
<dbReference type="EMBL" id="CP011125">
    <property type="protein sequence ID" value="AKF10007.1"/>
    <property type="molecule type" value="Genomic_DNA"/>
</dbReference>
<evidence type="ECO:0000256" key="2">
    <source>
        <dbReference type="ARBA" id="ARBA00023125"/>
    </source>
</evidence>
<reference evidence="5 6" key="1">
    <citation type="submission" date="2015-03" db="EMBL/GenBank/DDBJ databases">
        <title>Genome assembly of Sandaracinus amylolyticus DSM 53668.</title>
        <authorList>
            <person name="Sharma G."/>
            <person name="Subramanian S."/>
        </authorList>
    </citation>
    <scope>NUCLEOTIDE SEQUENCE [LARGE SCALE GENOMIC DNA]</scope>
    <source>
        <strain evidence="5 6">DSM 53668</strain>
    </source>
</reference>
<dbReference type="RefSeq" id="WP_053237003.1">
    <property type="nucleotide sequence ID" value="NZ_CP011125.1"/>
</dbReference>
<dbReference type="KEGG" id="samy:DB32_007156"/>
<dbReference type="GO" id="GO:0043565">
    <property type="term" value="F:sequence-specific DNA binding"/>
    <property type="evidence" value="ECO:0007669"/>
    <property type="project" value="InterPro"/>
</dbReference>
<evidence type="ECO:0000259" key="4">
    <source>
        <dbReference type="PROSITE" id="PS01124"/>
    </source>
</evidence>
<keyword evidence="3" id="KW-0804">Transcription</keyword>
<feature type="domain" description="HTH araC/xylS-type" evidence="4">
    <location>
        <begin position="149"/>
        <end position="221"/>
    </location>
</feature>
<keyword evidence="6" id="KW-1185">Reference proteome</keyword>
<dbReference type="SMART" id="SM00342">
    <property type="entry name" value="HTH_ARAC"/>
    <property type="match status" value="1"/>
</dbReference>
<dbReference type="PANTHER" id="PTHR46796">
    <property type="entry name" value="HTH-TYPE TRANSCRIPTIONAL ACTIVATOR RHAS-RELATED"/>
    <property type="match status" value="1"/>
</dbReference>
<dbReference type="Proteomes" id="UP000034883">
    <property type="component" value="Chromosome"/>
</dbReference>
<organism evidence="5 6">
    <name type="scientific">Sandaracinus amylolyticus</name>
    <dbReference type="NCBI Taxonomy" id="927083"/>
    <lineage>
        <taxon>Bacteria</taxon>
        <taxon>Pseudomonadati</taxon>
        <taxon>Myxococcota</taxon>
        <taxon>Polyangia</taxon>
        <taxon>Polyangiales</taxon>
        <taxon>Sandaracinaceae</taxon>
        <taxon>Sandaracinus</taxon>
    </lineage>
</organism>
<dbReference type="PROSITE" id="PS01124">
    <property type="entry name" value="HTH_ARAC_FAMILY_2"/>
    <property type="match status" value="1"/>
</dbReference>